<proteinExistence type="predicted"/>
<evidence type="ECO:0000313" key="8">
    <source>
        <dbReference type="EMBL" id="QDZ16752.1"/>
    </source>
</evidence>
<dbReference type="InterPro" id="IPR005801">
    <property type="entry name" value="ADC_synthase"/>
</dbReference>
<sequence length="699" mass="75246">MDTVPLPSHARHPLPGPPAEHPQRTRRPLLVELIAAAAAGGPCPPFALLRRDDDDHLDVLTGDVVDVDVLGDIPLHKAPVLAVVPYRQIIERGFVAHDDGAPLRCLVATRREKVRHEDALAQLPAHAPRTTFHGPDTSDEEYAEHVRRVIDEEIGRGEGANFVIGRRFEATLHDEPVSALLAWMRALLTGESGAYWTFATYLPAPDVAGTSTGQAARDVAAPGESTEPVMLVGATPERHLTLKNGHAVMNPISGTYRHGADGPTRDGLLDFLVDPKETDELFMVVDEELKLMSSLCPTGGRMAGPFLKRMSRLTHTEYLLDGRSSLDPREALRRTMFAPTVTGSPMENACRVIARHESRPRGYYSGVLALFEPEGDGWSLDAPILIRTARIQPGGRVGVTAGATLVRHSDPVSEAAETRAKAAGILTALGLQDAPDRPTASAGHDGTGSTRVAERAAVLTVGNDGVPDPQIDAALQRRNRSLAPFWMREQAPQTVPGLVGGSVLVVDNEDGFTQMLAHQLRHLGMTVRVRPCADVDDVLSDDLVVFGPGPGDPRRPSRRIRRLRALMVERIRSRRPMLAVCLSHQVLGMLAGHEVAPLIQPRQGVQLAVDVFGVPARVGFYNTFGVLAGRSIDPRRCEVSLEESCDANGTVIAFRGPGVASVQAHLESVLSPDGERMLRGLVEHALTTSPAAVASTPVA</sequence>
<gene>
    <name evidence="8" type="ORF">FPZ11_06840</name>
</gene>
<dbReference type="InterPro" id="IPR006221">
    <property type="entry name" value="TrpG/PapA_dom"/>
</dbReference>
<name>A0A5B8MAN0_9MICO</name>
<feature type="region of interest" description="Disordered" evidence="5">
    <location>
        <begin position="1"/>
        <end position="23"/>
    </location>
</feature>
<dbReference type="Gene3D" id="3.40.50.880">
    <property type="match status" value="1"/>
</dbReference>
<evidence type="ECO:0000256" key="2">
    <source>
        <dbReference type="ARBA" id="ARBA00022962"/>
    </source>
</evidence>
<keyword evidence="3" id="KW-0456">Lyase</keyword>
<dbReference type="GO" id="GO:0004049">
    <property type="term" value="F:anthranilate synthase activity"/>
    <property type="evidence" value="ECO:0007669"/>
    <property type="project" value="UniProtKB-EC"/>
</dbReference>
<dbReference type="EMBL" id="CP042305">
    <property type="protein sequence ID" value="QDZ16752.1"/>
    <property type="molecule type" value="Genomic_DNA"/>
</dbReference>
<evidence type="ECO:0000259" key="6">
    <source>
        <dbReference type="Pfam" id="PF00117"/>
    </source>
</evidence>
<dbReference type="Proteomes" id="UP000320216">
    <property type="component" value="Chromosome"/>
</dbReference>
<dbReference type="PANTHER" id="PTHR11236:SF49">
    <property type="entry name" value="ANTHRANILATE SYNTHASE COMPONENT 1"/>
    <property type="match status" value="1"/>
</dbReference>
<dbReference type="EC" id="4.1.3.27" evidence="1"/>
<keyword evidence="9" id="KW-1185">Reference proteome</keyword>
<feature type="domain" description="Glutamine amidotransferase" evidence="6">
    <location>
        <begin position="504"/>
        <end position="680"/>
    </location>
</feature>
<dbReference type="PANTHER" id="PTHR11236">
    <property type="entry name" value="AMINOBENZOATE/ANTHRANILATE SYNTHASE"/>
    <property type="match status" value="1"/>
</dbReference>
<dbReference type="PRINTS" id="PR00096">
    <property type="entry name" value="GATASE"/>
</dbReference>
<dbReference type="KEGG" id="huw:FPZ11_06840"/>
<dbReference type="Pfam" id="PF00117">
    <property type="entry name" value="GATase"/>
    <property type="match status" value="1"/>
</dbReference>
<dbReference type="OrthoDB" id="8594609at2"/>
<feature type="domain" description="Chorismate-utilising enzyme C-terminal" evidence="7">
    <location>
        <begin position="139"/>
        <end position="421"/>
    </location>
</feature>
<dbReference type="SUPFAM" id="SSF56322">
    <property type="entry name" value="ADC synthase"/>
    <property type="match status" value="1"/>
</dbReference>
<evidence type="ECO:0000256" key="1">
    <source>
        <dbReference type="ARBA" id="ARBA00012266"/>
    </source>
</evidence>
<dbReference type="PROSITE" id="PS51273">
    <property type="entry name" value="GATASE_TYPE_1"/>
    <property type="match status" value="1"/>
</dbReference>
<organism evidence="8 9">
    <name type="scientific">Humibacter ginsenosidimutans</name>
    <dbReference type="NCBI Taxonomy" id="2599293"/>
    <lineage>
        <taxon>Bacteria</taxon>
        <taxon>Bacillati</taxon>
        <taxon>Actinomycetota</taxon>
        <taxon>Actinomycetes</taxon>
        <taxon>Micrococcales</taxon>
        <taxon>Microbacteriaceae</taxon>
        <taxon>Humibacter</taxon>
    </lineage>
</organism>
<protein>
    <recommendedName>
        <fullName evidence="1">anthranilate synthase</fullName>
        <ecNumber evidence="1">4.1.3.27</ecNumber>
    </recommendedName>
</protein>
<dbReference type="GO" id="GO:0000162">
    <property type="term" value="P:L-tryptophan biosynthetic process"/>
    <property type="evidence" value="ECO:0007669"/>
    <property type="project" value="TreeGrafter"/>
</dbReference>
<evidence type="ECO:0000259" key="7">
    <source>
        <dbReference type="Pfam" id="PF00425"/>
    </source>
</evidence>
<evidence type="ECO:0000313" key="9">
    <source>
        <dbReference type="Proteomes" id="UP000320216"/>
    </source>
</evidence>
<dbReference type="InterPro" id="IPR029062">
    <property type="entry name" value="Class_I_gatase-like"/>
</dbReference>
<evidence type="ECO:0000256" key="5">
    <source>
        <dbReference type="SAM" id="MobiDB-lite"/>
    </source>
</evidence>
<evidence type="ECO:0000256" key="3">
    <source>
        <dbReference type="ARBA" id="ARBA00023239"/>
    </source>
</evidence>
<dbReference type="SUPFAM" id="SSF52317">
    <property type="entry name" value="Class I glutamine amidotransferase-like"/>
    <property type="match status" value="1"/>
</dbReference>
<dbReference type="Pfam" id="PF00425">
    <property type="entry name" value="Chorismate_bind"/>
    <property type="match status" value="1"/>
</dbReference>
<dbReference type="InterPro" id="IPR015890">
    <property type="entry name" value="Chorismate_C"/>
</dbReference>
<reference evidence="8 9" key="1">
    <citation type="submission" date="2019-07" db="EMBL/GenBank/DDBJ databases">
        <title>Full genome sequence of Humibacter sp. WJ7-1.</title>
        <authorList>
            <person name="Im W.-T."/>
        </authorList>
    </citation>
    <scope>NUCLEOTIDE SEQUENCE [LARGE SCALE GENOMIC DNA]</scope>
    <source>
        <strain evidence="8 9">WJ7-1</strain>
    </source>
</reference>
<dbReference type="CDD" id="cd01743">
    <property type="entry name" value="GATase1_Anthranilate_Synthase"/>
    <property type="match status" value="1"/>
</dbReference>
<keyword evidence="2" id="KW-0315">Glutamine amidotransferase</keyword>
<dbReference type="Gene3D" id="3.60.120.10">
    <property type="entry name" value="Anthranilate synthase"/>
    <property type="match status" value="1"/>
</dbReference>
<accession>A0A5B8MAN0</accession>
<dbReference type="AlphaFoldDB" id="A0A5B8MAN0"/>
<comment type="catalytic activity">
    <reaction evidence="4">
        <text>chorismate + L-glutamine = anthranilate + pyruvate + L-glutamate + H(+)</text>
        <dbReference type="Rhea" id="RHEA:21732"/>
        <dbReference type="ChEBI" id="CHEBI:15361"/>
        <dbReference type="ChEBI" id="CHEBI:15378"/>
        <dbReference type="ChEBI" id="CHEBI:16567"/>
        <dbReference type="ChEBI" id="CHEBI:29748"/>
        <dbReference type="ChEBI" id="CHEBI:29985"/>
        <dbReference type="ChEBI" id="CHEBI:58359"/>
        <dbReference type="EC" id="4.1.3.27"/>
    </reaction>
</comment>
<dbReference type="InterPro" id="IPR019999">
    <property type="entry name" value="Anth_synth_I-like"/>
</dbReference>
<dbReference type="InterPro" id="IPR017926">
    <property type="entry name" value="GATASE"/>
</dbReference>
<dbReference type="PRINTS" id="PR00097">
    <property type="entry name" value="ANTSNTHASEII"/>
</dbReference>
<evidence type="ECO:0000256" key="4">
    <source>
        <dbReference type="ARBA" id="ARBA00047683"/>
    </source>
</evidence>